<dbReference type="Proteomes" id="UP000002640">
    <property type="component" value="Unassembled WGS sequence"/>
</dbReference>
<dbReference type="InterPro" id="IPR050426">
    <property type="entry name" value="Glycosyltransferase_28"/>
</dbReference>
<dbReference type="AlphaFoldDB" id="G5ACN0"/>
<dbReference type="KEGG" id="psoj:PHYSODRAFT_341256"/>
<keyword evidence="3" id="KW-1185">Reference proteome</keyword>
<dbReference type="SMR" id="G5ACN0"/>
<dbReference type="RefSeq" id="XP_009537868.1">
    <property type="nucleotide sequence ID" value="XM_009539573.1"/>
</dbReference>
<evidence type="ECO:0000313" key="3">
    <source>
        <dbReference type="Proteomes" id="UP000002640"/>
    </source>
</evidence>
<dbReference type="GO" id="GO:0016758">
    <property type="term" value="F:hexosyltransferase activity"/>
    <property type="evidence" value="ECO:0007669"/>
    <property type="project" value="InterPro"/>
</dbReference>
<dbReference type="EMBL" id="JH159163">
    <property type="protein sequence ID" value="EGZ07104.1"/>
    <property type="molecule type" value="Genomic_DNA"/>
</dbReference>
<dbReference type="GO" id="GO:0005975">
    <property type="term" value="P:carbohydrate metabolic process"/>
    <property type="evidence" value="ECO:0007669"/>
    <property type="project" value="InterPro"/>
</dbReference>
<dbReference type="Pfam" id="PF03033">
    <property type="entry name" value="Glyco_transf_28"/>
    <property type="match status" value="1"/>
</dbReference>
<dbReference type="InterPro" id="IPR004276">
    <property type="entry name" value="GlycoTrans_28_N"/>
</dbReference>
<organism evidence="2 3">
    <name type="scientific">Phytophthora sojae (strain P6497)</name>
    <name type="common">Soybean stem and root rot agent</name>
    <name type="synonym">Phytophthora megasperma f. sp. glycines</name>
    <dbReference type="NCBI Taxonomy" id="1094619"/>
    <lineage>
        <taxon>Eukaryota</taxon>
        <taxon>Sar</taxon>
        <taxon>Stramenopiles</taxon>
        <taxon>Oomycota</taxon>
        <taxon>Peronosporomycetes</taxon>
        <taxon>Peronosporales</taxon>
        <taxon>Peronosporaceae</taxon>
        <taxon>Phytophthora</taxon>
    </lineage>
</organism>
<name>G5ACN0_PHYSP</name>
<dbReference type="PANTHER" id="PTHR48050:SF13">
    <property type="entry name" value="STEROL 3-BETA-GLUCOSYLTRANSFERASE UGT80A2"/>
    <property type="match status" value="1"/>
</dbReference>
<accession>G5ACN0</accession>
<protein>
    <recommendedName>
        <fullName evidence="1">Glycosyltransferase family 28 N-terminal domain-containing protein</fullName>
    </recommendedName>
</protein>
<feature type="domain" description="Glycosyltransferase family 28 N-terminal" evidence="1">
    <location>
        <begin position="108"/>
        <end position="158"/>
    </location>
</feature>
<dbReference type="GeneID" id="20648054"/>
<gene>
    <name evidence="2" type="ORF">PHYSODRAFT_341256</name>
</gene>
<evidence type="ECO:0000313" key="2">
    <source>
        <dbReference type="EMBL" id="EGZ07104.1"/>
    </source>
</evidence>
<proteinExistence type="predicted"/>
<dbReference type="PANTHER" id="PTHR48050">
    <property type="entry name" value="STEROL 3-BETA-GLUCOSYLTRANSFERASE"/>
    <property type="match status" value="1"/>
</dbReference>
<dbReference type="InParanoid" id="G5ACN0"/>
<reference evidence="2 3" key="1">
    <citation type="journal article" date="2006" name="Science">
        <title>Phytophthora genome sequences uncover evolutionary origins and mechanisms of pathogenesis.</title>
        <authorList>
            <person name="Tyler B.M."/>
            <person name="Tripathy S."/>
            <person name="Zhang X."/>
            <person name="Dehal P."/>
            <person name="Jiang R.H."/>
            <person name="Aerts A."/>
            <person name="Arredondo F.D."/>
            <person name="Baxter L."/>
            <person name="Bensasson D."/>
            <person name="Beynon J.L."/>
            <person name="Chapman J."/>
            <person name="Damasceno C.M."/>
            <person name="Dorrance A.E."/>
            <person name="Dou D."/>
            <person name="Dickerman A.W."/>
            <person name="Dubchak I.L."/>
            <person name="Garbelotto M."/>
            <person name="Gijzen M."/>
            <person name="Gordon S.G."/>
            <person name="Govers F."/>
            <person name="Grunwald N.J."/>
            <person name="Huang W."/>
            <person name="Ivors K.L."/>
            <person name="Jones R.W."/>
            <person name="Kamoun S."/>
            <person name="Krampis K."/>
            <person name="Lamour K.H."/>
            <person name="Lee M.K."/>
            <person name="McDonald W.H."/>
            <person name="Medina M."/>
            <person name="Meijer H.J."/>
            <person name="Nordberg E.K."/>
            <person name="Maclean D.J."/>
            <person name="Ospina-Giraldo M.D."/>
            <person name="Morris P.F."/>
            <person name="Phuntumart V."/>
            <person name="Putnam N.H."/>
            <person name="Rash S."/>
            <person name="Rose J.K."/>
            <person name="Sakihama Y."/>
            <person name="Salamov A.A."/>
            <person name="Savidor A."/>
            <person name="Scheuring C.F."/>
            <person name="Smith B.M."/>
            <person name="Sobral B.W."/>
            <person name="Terry A."/>
            <person name="Torto-Alalibo T.A."/>
            <person name="Win J."/>
            <person name="Xu Z."/>
            <person name="Zhang H."/>
            <person name="Grigoriev I.V."/>
            <person name="Rokhsar D.S."/>
            <person name="Boore J.L."/>
        </authorList>
    </citation>
    <scope>NUCLEOTIDE SEQUENCE [LARGE SCALE GENOMIC DNA]</scope>
    <source>
        <strain evidence="2 3">P6497</strain>
    </source>
</reference>
<evidence type="ECO:0000259" key="1">
    <source>
        <dbReference type="Pfam" id="PF03033"/>
    </source>
</evidence>
<dbReference type="Gene3D" id="3.40.50.2000">
    <property type="entry name" value="Glycogen Phosphorylase B"/>
    <property type="match status" value="1"/>
</dbReference>
<dbReference type="SUPFAM" id="SSF53756">
    <property type="entry name" value="UDP-Glycosyltransferase/glycogen phosphorylase"/>
    <property type="match status" value="1"/>
</dbReference>
<sequence length="199" mass="22589">MGTQEEEINATQQQKRWKKAFAWAAQTVIEESRQSSSADAGKLTTFAGVVQAAGAFDRNGRIHLDFSDDDDRYDISELQARAKQREDAYLRTTRESFKADYDVPSLSICIMIVGTQGDVQPFVAIAKRLIQDGHRVRLATHAVIICTCKSRTQPHHQLSPHAESPSRRLRTHRLRKLLLRHASANHFMFRTERYEGALG</sequence>
<dbReference type="OMA" id="HASANHF"/>